<feature type="transmembrane region" description="Helical" evidence="2">
    <location>
        <begin position="124"/>
        <end position="147"/>
    </location>
</feature>
<protein>
    <submittedName>
        <fullName evidence="3">Uncharacterized protein</fullName>
    </submittedName>
</protein>
<dbReference type="EMBL" id="MU404359">
    <property type="protein sequence ID" value="KAI1610084.1"/>
    <property type="molecule type" value="Genomic_DNA"/>
</dbReference>
<reference evidence="3" key="1">
    <citation type="journal article" date="2022" name="bioRxiv">
        <title>Deciphering the potential niche of two novel black yeast fungi from a biological soil crust based on their genomes, phenotypes, and melanin regulation.</title>
        <authorList>
            <consortium name="DOE Joint Genome Institute"/>
            <person name="Carr E.C."/>
            <person name="Barton Q."/>
            <person name="Grambo S."/>
            <person name="Sullivan M."/>
            <person name="Renfro C.M."/>
            <person name="Kuo A."/>
            <person name="Pangilinan J."/>
            <person name="Lipzen A."/>
            <person name="Keymanesh K."/>
            <person name="Savage E."/>
            <person name="Barry K."/>
            <person name="Grigoriev I.V."/>
            <person name="Riekhof W.R."/>
            <person name="Harris S.S."/>
        </authorList>
    </citation>
    <scope>NUCLEOTIDE SEQUENCE</scope>
    <source>
        <strain evidence="3">JF 03-4F</strain>
    </source>
</reference>
<feature type="region of interest" description="Disordered" evidence="1">
    <location>
        <begin position="296"/>
        <end position="324"/>
    </location>
</feature>
<keyword evidence="2" id="KW-1133">Transmembrane helix</keyword>
<accession>A0AAN6DRP8</accession>
<feature type="transmembrane region" description="Helical" evidence="2">
    <location>
        <begin position="60"/>
        <end position="82"/>
    </location>
</feature>
<feature type="compositionally biased region" description="Polar residues" evidence="1">
    <location>
        <begin position="311"/>
        <end position="324"/>
    </location>
</feature>
<evidence type="ECO:0000256" key="1">
    <source>
        <dbReference type="SAM" id="MobiDB-lite"/>
    </source>
</evidence>
<feature type="transmembrane region" description="Helical" evidence="2">
    <location>
        <begin position="21"/>
        <end position="48"/>
    </location>
</feature>
<keyword evidence="2" id="KW-0812">Transmembrane</keyword>
<keyword evidence="2" id="KW-0472">Membrane</keyword>
<sequence>MQPRYSRVRETAFDLYTERDAVAWYITAIALVSSWIALAGYMIFALIFTSDQSNTKVSRTVLTILASSFLVIGYGAIAATAFYSRSLLFLYDVALLPILASSVMGIVVTVLNHALHRKFAATNIYIYVPLATASTTTIVSAVLALIVHRRISKIKRLDKERRRHVPRWERASVAYGDVASTTELLPIDPRMSIPEDEAQRQQLLRLLLKRENARSPAMPGPASTYKITLPGEEGSSGLQVVSPDFRPRSGSLPNTSKWNLMSKVTRERSPPVETFKDHRERRREEIERTSVYLSTPRADSPWVHPSDASFPYQSQTWTPSTRYA</sequence>
<feature type="transmembrane region" description="Helical" evidence="2">
    <location>
        <begin position="89"/>
        <end position="112"/>
    </location>
</feature>
<gene>
    <name evidence="3" type="ORF">EDD36DRAFT_445474</name>
</gene>
<evidence type="ECO:0000256" key="2">
    <source>
        <dbReference type="SAM" id="Phobius"/>
    </source>
</evidence>
<keyword evidence="4" id="KW-1185">Reference proteome</keyword>
<evidence type="ECO:0000313" key="4">
    <source>
        <dbReference type="Proteomes" id="UP001203852"/>
    </source>
</evidence>
<comment type="caution">
    <text evidence="3">The sequence shown here is derived from an EMBL/GenBank/DDBJ whole genome shotgun (WGS) entry which is preliminary data.</text>
</comment>
<dbReference type="AlphaFoldDB" id="A0AAN6DRP8"/>
<feature type="region of interest" description="Disordered" evidence="1">
    <location>
        <begin position="214"/>
        <end position="233"/>
    </location>
</feature>
<evidence type="ECO:0000313" key="3">
    <source>
        <dbReference type="EMBL" id="KAI1610084.1"/>
    </source>
</evidence>
<organism evidence="3 4">
    <name type="scientific">Exophiala viscosa</name>
    <dbReference type="NCBI Taxonomy" id="2486360"/>
    <lineage>
        <taxon>Eukaryota</taxon>
        <taxon>Fungi</taxon>
        <taxon>Dikarya</taxon>
        <taxon>Ascomycota</taxon>
        <taxon>Pezizomycotina</taxon>
        <taxon>Eurotiomycetes</taxon>
        <taxon>Chaetothyriomycetidae</taxon>
        <taxon>Chaetothyriales</taxon>
        <taxon>Herpotrichiellaceae</taxon>
        <taxon>Exophiala</taxon>
    </lineage>
</organism>
<dbReference type="Proteomes" id="UP001203852">
    <property type="component" value="Unassembled WGS sequence"/>
</dbReference>
<proteinExistence type="predicted"/>
<name>A0AAN6DRP8_9EURO</name>